<feature type="region of interest" description="Disordered" evidence="4">
    <location>
        <begin position="387"/>
        <end position="420"/>
    </location>
</feature>
<keyword evidence="7" id="KW-1185">Reference proteome</keyword>
<gene>
    <name evidence="6" type="ORF">QQF64_019739</name>
</gene>
<comment type="caution">
    <text evidence="6">The sequence shown here is derived from an EMBL/GenBank/DDBJ whole genome shotgun (WGS) entry which is preliminary data.</text>
</comment>
<dbReference type="EMBL" id="JAYMGO010000022">
    <property type="protein sequence ID" value="KAL1251943.1"/>
    <property type="molecule type" value="Genomic_DNA"/>
</dbReference>
<proteinExistence type="inferred from homology"/>
<sequence length="778" mass="92736">MASVSDLRIVLIGKNGSENRRVANATLGRAAFDSETPTYSHQHSEKISGDVEVRHITVINTHLLQTNLSHQQITQRVRECVSLSAPGPHVIILILQYNDFTEIDRHRVKYVLNLFSKQAIKHTIVLTTDQETPESMFTSRNNAIHDLISECGEHLQFDAGNPGWRSEMLRRIEKLEEHADFLVCNTVEDKVSDLRIVLLGKNESENSRVGNTILGTTAFNREYSSYSEQHSVRISGKVEHRHITIFNTHLLHLHLSQQQLIDGVKGCVHRSAPGPHVFILVLQYNDFTENDRHRVKYVLNLFSEQAIKHTIVLTTDEETRTSMYLPYETPNNANHDLIKECGGGHLQFDTRNTGWHSELFRRTEKILKKEHKEFLVCNMYEYDGSSVDEDVSRSGGPFRGDYKEKTEADLKKSTKATNDGDSREDELRIVLLGKTEVGKSSTGNTILGREAFISDISQTSVTEECQKESAEINGRHITVINTPGLFDTDLTNEEIQREISNCISMTLPGPHVFLLVVPLGRFTQEEKIDNMVKANGDRYYSCKMFREMEREKLDKQMKILMEKVEQLNREKEVEMNKHKEEKKRMKKMIEEDHYKERKRIEEECRKREEQYKRDIKDIDEQERKIREQLKREREEWEKQKQQEKQRRDEEEEKWRKKEQTMWDEFNQRLKQVNERMKLMMEEERQNHDKDRKKREEEFREREEQYKREIKEREEQERKIREELKREREEWEKQRQQEKQRRDEEEEKWRKKEQMMYDEYYEKLKRERERSLRGKDEFL</sequence>
<name>A0ABR3LKE3_9TELE</name>
<protein>
    <recommendedName>
        <fullName evidence="5">AIG1-type G domain-containing protein</fullName>
    </recommendedName>
</protein>
<dbReference type="SUPFAM" id="SSF52540">
    <property type="entry name" value="P-loop containing nucleoside triphosphate hydrolases"/>
    <property type="match status" value="1"/>
</dbReference>
<dbReference type="Proteomes" id="UP001558613">
    <property type="component" value="Unassembled WGS sequence"/>
</dbReference>
<dbReference type="InterPro" id="IPR045058">
    <property type="entry name" value="GIMA/IAN/Toc"/>
</dbReference>
<evidence type="ECO:0000256" key="1">
    <source>
        <dbReference type="ARBA" id="ARBA00008535"/>
    </source>
</evidence>
<feature type="region of interest" description="Disordered" evidence="4">
    <location>
        <begin position="631"/>
        <end position="705"/>
    </location>
</feature>
<feature type="domain" description="AIG1-type G" evidence="5">
    <location>
        <begin position="424"/>
        <end position="645"/>
    </location>
</feature>
<dbReference type="InterPro" id="IPR006703">
    <property type="entry name" value="G_AIG1"/>
</dbReference>
<dbReference type="Gene3D" id="3.40.50.300">
    <property type="entry name" value="P-loop containing nucleotide triphosphate hydrolases"/>
    <property type="match status" value="3"/>
</dbReference>
<dbReference type="PROSITE" id="PS51720">
    <property type="entry name" value="G_AIG1"/>
    <property type="match status" value="1"/>
</dbReference>
<dbReference type="PANTHER" id="PTHR10903">
    <property type="entry name" value="GTPASE, IMAP FAMILY MEMBER-RELATED"/>
    <property type="match status" value="1"/>
</dbReference>
<evidence type="ECO:0000313" key="6">
    <source>
        <dbReference type="EMBL" id="KAL1251943.1"/>
    </source>
</evidence>
<reference evidence="6 7" key="1">
    <citation type="submission" date="2023-09" db="EMBL/GenBank/DDBJ databases">
        <authorList>
            <person name="Wang M."/>
        </authorList>
    </citation>
    <scope>NUCLEOTIDE SEQUENCE [LARGE SCALE GENOMIC DNA]</scope>
    <source>
        <strain evidence="6">GT-2023</strain>
        <tissue evidence="6">Liver</tissue>
    </source>
</reference>
<organism evidence="6 7">
    <name type="scientific">Cirrhinus molitorella</name>
    <name type="common">mud carp</name>
    <dbReference type="NCBI Taxonomy" id="172907"/>
    <lineage>
        <taxon>Eukaryota</taxon>
        <taxon>Metazoa</taxon>
        <taxon>Chordata</taxon>
        <taxon>Craniata</taxon>
        <taxon>Vertebrata</taxon>
        <taxon>Euteleostomi</taxon>
        <taxon>Actinopterygii</taxon>
        <taxon>Neopterygii</taxon>
        <taxon>Teleostei</taxon>
        <taxon>Ostariophysi</taxon>
        <taxon>Cypriniformes</taxon>
        <taxon>Cyprinidae</taxon>
        <taxon>Labeoninae</taxon>
        <taxon>Labeonini</taxon>
        <taxon>Cirrhinus</taxon>
    </lineage>
</organism>
<evidence type="ECO:0000256" key="4">
    <source>
        <dbReference type="SAM" id="MobiDB-lite"/>
    </source>
</evidence>
<evidence type="ECO:0000256" key="2">
    <source>
        <dbReference type="ARBA" id="ARBA00022741"/>
    </source>
</evidence>
<keyword evidence="3" id="KW-0342">GTP-binding</keyword>
<evidence type="ECO:0000313" key="7">
    <source>
        <dbReference type="Proteomes" id="UP001558613"/>
    </source>
</evidence>
<dbReference type="InterPro" id="IPR027417">
    <property type="entry name" value="P-loop_NTPase"/>
</dbReference>
<feature type="region of interest" description="Disordered" evidence="4">
    <location>
        <begin position="725"/>
        <end position="749"/>
    </location>
</feature>
<dbReference type="PANTHER" id="PTHR10903:SF188">
    <property type="entry name" value="GTPASE IMAP FAMILY MEMBER 2-LIKE-RELATED"/>
    <property type="match status" value="1"/>
</dbReference>
<feature type="compositionally biased region" description="Basic and acidic residues" evidence="4">
    <location>
        <begin position="400"/>
        <end position="420"/>
    </location>
</feature>
<evidence type="ECO:0000259" key="5">
    <source>
        <dbReference type="PROSITE" id="PS51720"/>
    </source>
</evidence>
<accession>A0ABR3LKE3</accession>
<dbReference type="Pfam" id="PF04548">
    <property type="entry name" value="AIG1"/>
    <property type="match status" value="3"/>
</dbReference>
<evidence type="ECO:0000256" key="3">
    <source>
        <dbReference type="ARBA" id="ARBA00023134"/>
    </source>
</evidence>
<keyword evidence="2" id="KW-0547">Nucleotide-binding</keyword>
<comment type="similarity">
    <text evidence="1">Belongs to the TRAFAC class TrmE-Era-EngA-EngB-Septin-like GTPase superfamily. AIG1/Toc34/Toc159-like paraseptin GTPase family. IAN subfamily.</text>
</comment>